<comment type="caution">
    <text evidence="2">The sequence shown here is derived from an EMBL/GenBank/DDBJ whole genome shotgun (WGS) entry which is preliminary data.</text>
</comment>
<reference evidence="2" key="2">
    <citation type="submission" date="2020-04" db="EMBL/GenBank/DDBJ databases">
        <authorList>
            <person name="Alexandrino P."/>
            <person name="Mendonca T."/>
            <person name="Guaman L."/>
            <person name="Cherix J."/>
            <person name="Lozano-Sakalauskas G."/>
            <person name="Fujita A."/>
            <person name="Filho E.R."/>
            <person name="Long P."/>
            <person name="Padilla G."/>
            <person name="Taciro M.K."/>
            <person name="Gomez J.G."/>
            <person name="Silva L.F."/>
            <person name="Torres M."/>
        </authorList>
    </citation>
    <scope>NUCLEOTIDE SEQUENCE</scope>
    <source>
        <strain evidence="2">LMG 19450</strain>
    </source>
</reference>
<sequence>MGVSSAPATYLVKSGWLQRLFKGAYLLKGDSPSHDGIIAYLSRRVPGLHVGGKTALDWQGVRHNIAFRAKVVLWAQKPYEIPSWVEPYSMPAALTTAPVSAIRQLCIVSLLPEVLPLFKGAARYSHHETDAFNRRVGAGVDRHG</sequence>
<evidence type="ECO:0000259" key="1">
    <source>
        <dbReference type="Pfam" id="PF17194"/>
    </source>
</evidence>
<dbReference type="EMBL" id="JTDB02000011">
    <property type="protein sequence ID" value="NLP65048.1"/>
    <property type="molecule type" value="Genomic_DNA"/>
</dbReference>
<accession>A0A8T6ZK26</accession>
<name>A0A8T6ZK26_9BURK</name>
<dbReference type="Pfam" id="PF17194">
    <property type="entry name" value="AbiEi_3_N"/>
    <property type="match status" value="1"/>
</dbReference>
<reference evidence="2" key="1">
    <citation type="journal article" date="2015" name="Genome Announc.">
        <title>Draft Genome Sequence of the Polyhydroxyalkanoate-Producing Bacterium Burkholderia sacchari LMG 19450 Isolated from Brazilian Sugarcane Plantation Soil.</title>
        <authorList>
            <person name="Alexandrino P.M."/>
            <person name="Mendonca T.T."/>
            <person name="Guaman Bautista L.P."/>
            <person name="Cherix J."/>
            <person name="Lozano-Sakalauskas G.C."/>
            <person name="Fujita A."/>
            <person name="Ramos Filho E."/>
            <person name="Long P."/>
            <person name="Padilla G."/>
            <person name="Taciro M.K."/>
            <person name="Gomez J.G."/>
            <person name="Silva L.F."/>
        </authorList>
    </citation>
    <scope>NUCLEOTIDE SEQUENCE</scope>
    <source>
        <strain evidence="2">LMG 19450</strain>
    </source>
</reference>
<gene>
    <name evidence="2" type="ORF">NH14_028715</name>
</gene>
<evidence type="ECO:0000313" key="2">
    <source>
        <dbReference type="EMBL" id="NLP65048.1"/>
    </source>
</evidence>
<evidence type="ECO:0000313" key="3">
    <source>
        <dbReference type="Proteomes" id="UP000030460"/>
    </source>
</evidence>
<proteinExistence type="predicted"/>
<dbReference type="Proteomes" id="UP000030460">
    <property type="component" value="Unassembled WGS sequence"/>
</dbReference>
<dbReference type="OrthoDB" id="1550938at2"/>
<dbReference type="InterPro" id="IPR033455">
    <property type="entry name" value="AbiEi_3_N"/>
</dbReference>
<keyword evidence="3" id="KW-1185">Reference proteome</keyword>
<organism evidence="2 3">
    <name type="scientific">Paraburkholderia sacchari</name>
    <dbReference type="NCBI Taxonomy" id="159450"/>
    <lineage>
        <taxon>Bacteria</taxon>
        <taxon>Pseudomonadati</taxon>
        <taxon>Pseudomonadota</taxon>
        <taxon>Betaproteobacteria</taxon>
        <taxon>Burkholderiales</taxon>
        <taxon>Burkholderiaceae</taxon>
        <taxon>Paraburkholderia</taxon>
    </lineage>
</organism>
<dbReference type="AlphaFoldDB" id="A0A8T6ZK26"/>
<protein>
    <recommendedName>
        <fullName evidence="1">Transcriptional regulator AbiEi antitoxin N-terminal domain-containing protein</fullName>
    </recommendedName>
</protein>
<feature type="domain" description="Transcriptional regulator AbiEi antitoxin N-terminal" evidence="1">
    <location>
        <begin position="1"/>
        <end position="67"/>
    </location>
</feature>